<name>A0A2M8WSN0_9MICO</name>
<dbReference type="InterPro" id="IPR010985">
    <property type="entry name" value="Ribbon_hlx_hlx"/>
</dbReference>
<proteinExistence type="predicted"/>
<sequence length="73" mass="7997">MTKLSISLEDRDVAVLDTYVARHPGLNRSAALREAIDLLRERELATQYDAAYAEWSAAGSDDVWDVTASDGLA</sequence>
<dbReference type="RefSeq" id="WP_100349545.1">
    <property type="nucleotide sequence ID" value="NZ_PGTZ01000007.1"/>
</dbReference>
<evidence type="ECO:0000313" key="1">
    <source>
        <dbReference type="EMBL" id="PJI93929.1"/>
    </source>
</evidence>
<dbReference type="Proteomes" id="UP000231586">
    <property type="component" value="Unassembled WGS sequence"/>
</dbReference>
<accession>A0A2M8WSN0</accession>
<comment type="caution">
    <text evidence="1">The sequence shown here is derived from an EMBL/GenBank/DDBJ whole genome shotgun (WGS) entry which is preliminary data.</text>
</comment>
<reference evidence="1 2" key="1">
    <citation type="submission" date="2017-11" db="EMBL/GenBank/DDBJ databases">
        <title>Genomic Encyclopedia of Archaeal and Bacterial Type Strains, Phase II (KMG-II): From Individual Species to Whole Genera.</title>
        <authorList>
            <person name="Goeker M."/>
        </authorList>
    </citation>
    <scope>NUCLEOTIDE SEQUENCE [LARGE SCALE GENOMIC DNA]</scope>
    <source>
        <strain evidence="1 2">DSM 22413</strain>
    </source>
</reference>
<keyword evidence="2" id="KW-1185">Reference proteome</keyword>
<evidence type="ECO:0008006" key="3">
    <source>
        <dbReference type="Google" id="ProtNLM"/>
    </source>
</evidence>
<evidence type="ECO:0000313" key="2">
    <source>
        <dbReference type="Proteomes" id="UP000231586"/>
    </source>
</evidence>
<dbReference type="GO" id="GO:0006355">
    <property type="term" value="P:regulation of DNA-templated transcription"/>
    <property type="evidence" value="ECO:0007669"/>
    <property type="project" value="InterPro"/>
</dbReference>
<dbReference type="OrthoDB" id="3692970at2"/>
<dbReference type="EMBL" id="PGTZ01000007">
    <property type="protein sequence ID" value="PJI93929.1"/>
    <property type="molecule type" value="Genomic_DNA"/>
</dbReference>
<organism evidence="1 2">
    <name type="scientific">Luteimicrobium subarcticum</name>
    <dbReference type="NCBI Taxonomy" id="620910"/>
    <lineage>
        <taxon>Bacteria</taxon>
        <taxon>Bacillati</taxon>
        <taxon>Actinomycetota</taxon>
        <taxon>Actinomycetes</taxon>
        <taxon>Micrococcales</taxon>
        <taxon>Luteimicrobium</taxon>
    </lineage>
</organism>
<protein>
    <recommendedName>
        <fullName evidence="3">Ribbon-helix-helix CopG family protein</fullName>
    </recommendedName>
</protein>
<gene>
    <name evidence="1" type="ORF">CLV34_1410</name>
</gene>
<dbReference type="CDD" id="cd22231">
    <property type="entry name" value="RHH_NikR_HicB-like"/>
    <property type="match status" value="1"/>
</dbReference>
<dbReference type="AlphaFoldDB" id="A0A2M8WSN0"/>
<dbReference type="SUPFAM" id="SSF47598">
    <property type="entry name" value="Ribbon-helix-helix"/>
    <property type="match status" value="1"/>
</dbReference>